<dbReference type="EMBL" id="CAJNOK010001160">
    <property type="protein sequence ID" value="CAF0796664.1"/>
    <property type="molecule type" value="Genomic_DNA"/>
</dbReference>
<keyword evidence="10" id="KW-1185">Reference proteome</keyword>
<dbReference type="Pfam" id="PF00159">
    <property type="entry name" value="Hormone_3"/>
    <property type="match status" value="1"/>
</dbReference>
<comment type="subcellular location">
    <subcellularLocation>
        <location evidence="1">Secreted</location>
    </subcellularLocation>
</comment>
<feature type="domain" description="EF-hand" evidence="5">
    <location>
        <begin position="70"/>
        <end position="105"/>
    </location>
</feature>
<dbReference type="EMBL" id="CAJOBA010001161">
    <property type="protein sequence ID" value="CAF3579789.1"/>
    <property type="molecule type" value="Genomic_DNA"/>
</dbReference>
<dbReference type="Proteomes" id="UP000682733">
    <property type="component" value="Unassembled WGS sequence"/>
</dbReference>
<dbReference type="GO" id="GO:0005179">
    <property type="term" value="F:hormone activity"/>
    <property type="evidence" value="ECO:0007669"/>
    <property type="project" value="InterPro"/>
</dbReference>
<evidence type="ECO:0000313" key="9">
    <source>
        <dbReference type="EMBL" id="CAF3696214.1"/>
    </source>
</evidence>
<dbReference type="GO" id="GO:0005576">
    <property type="term" value="C:extracellular region"/>
    <property type="evidence" value="ECO:0007669"/>
    <property type="project" value="UniProtKB-SubCell"/>
</dbReference>
<evidence type="ECO:0000313" key="7">
    <source>
        <dbReference type="EMBL" id="CAF0916151.1"/>
    </source>
</evidence>
<comment type="caution">
    <text evidence="7">The sequence shown here is derived from an EMBL/GenBank/DDBJ whole genome shotgun (WGS) entry which is preliminary data.</text>
</comment>
<dbReference type="PROSITE" id="PS00018">
    <property type="entry name" value="EF_HAND_1"/>
    <property type="match status" value="1"/>
</dbReference>
<dbReference type="Proteomes" id="UP000681722">
    <property type="component" value="Unassembled WGS sequence"/>
</dbReference>
<dbReference type="OrthoDB" id="10037940at2759"/>
<dbReference type="Gene3D" id="1.10.238.10">
    <property type="entry name" value="EF-hand"/>
    <property type="match status" value="1"/>
</dbReference>
<dbReference type="EMBL" id="CAJNOQ010001746">
    <property type="protein sequence ID" value="CAF0916151.1"/>
    <property type="molecule type" value="Genomic_DNA"/>
</dbReference>
<reference evidence="7" key="1">
    <citation type="submission" date="2021-02" db="EMBL/GenBank/DDBJ databases">
        <authorList>
            <person name="Nowell W R."/>
        </authorList>
    </citation>
    <scope>NUCLEOTIDE SEQUENCE</scope>
</reference>
<name>A0A814AJ46_9BILA</name>
<evidence type="ECO:0000256" key="4">
    <source>
        <dbReference type="ARBA" id="ARBA00022837"/>
    </source>
</evidence>
<evidence type="ECO:0000259" key="5">
    <source>
        <dbReference type="PROSITE" id="PS50222"/>
    </source>
</evidence>
<dbReference type="Pfam" id="PF13405">
    <property type="entry name" value="EF-hand_6"/>
    <property type="match status" value="1"/>
</dbReference>
<dbReference type="InterPro" id="IPR001955">
    <property type="entry name" value="Pancreatic_hormone-like"/>
</dbReference>
<dbReference type="PROSITE" id="PS50222">
    <property type="entry name" value="EF_HAND_2"/>
    <property type="match status" value="1"/>
</dbReference>
<evidence type="ECO:0000313" key="8">
    <source>
        <dbReference type="EMBL" id="CAF3579789.1"/>
    </source>
</evidence>
<dbReference type="Proteomes" id="UP000663829">
    <property type="component" value="Unassembled WGS sequence"/>
</dbReference>
<keyword evidence="4" id="KW-0106">Calcium</keyword>
<protein>
    <recommendedName>
        <fullName evidence="5">EF-hand domain-containing protein</fullName>
    </recommendedName>
</protein>
<dbReference type="GO" id="GO:0005509">
    <property type="term" value="F:calcium ion binding"/>
    <property type="evidence" value="ECO:0007669"/>
    <property type="project" value="InterPro"/>
</dbReference>
<dbReference type="InterPro" id="IPR020392">
    <property type="entry name" value="Pancreatic_hormone-like_CS"/>
</dbReference>
<evidence type="ECO:0000256" key="2">
    <source>
        <dbReference type="ARBA" id="ARBA00010022"/>
    </source>
</evidence>
<dbReference type="Proteomes" id="UP000677228">
    <property type="component" value="Unassembled WGS sequence"/>
</dbReference>
<evidence type="ECO:0000256" key="3">
    <source>
        <dbReference type="ARBA" id="ARBA00022525"/>
    </source>
</evidence>
<comment type="similarity">
    <text evidence="2">Belongs to the NPY family.</text>
</comment>
<gene>
    <name evidence="7" type="ORF">GPM918_LOCUS9403</name>
    <name evidence="6" type="ORF">OVA965_LOCUS4422</name>
    <name evidence="9" type="ORF">SRO942_LOCUS9400</name>
    <name evidence="8" type="ORF">TMI583_LOCUS4422</name>
</gene>
<dbReference type="InterPro" id="IPR002048">
    <property type="entry name" value="EF_hand_dom"/>
</dbReference>
<dbReference type="InterPro" id="IPR011992">
    <property type="entry name" value="EF-hand-dom_pair"/>
</dbReference>
<evidence type="ECO:0000313" key="6">
    <source>
        <dbReference type="EMBL" id="CAF0796664.1"/>
    </source>
</evidence>
<evidence type="ECO:0000256" key="1">
    <source>
        <dbReference type="ARBA" id="ARBA00004613"/>
    </source>
</evidence>
<dbReference type="EMBL" id="CAJOBC010001745">
    <property type="protein sequence ID" value="CAF3696214.1"/>
    <property type="molecule type" value="Genomic_DNA"/>
</dbReference>
<dbReference type="PROSITE" id="PS00265">
    <property type="entry name" value="PANCREATIC_HORMONE_1"/>
    <property type="match status" value="1"/>
</dbReference>
<keyword evidence="3" id="KW-0964">Secreted</keyword>
<dbReference type="InterPro" id="IPR018247">
    <property type="entry name" value="EF_Hand_1_Ca_BS"/>
</dbReference>
<organism evidence="7 10">
    <name type="scientific">Didymodactylos carnosus</name>
    <dbReference type="NCBI Taxonomy" id="1234261"/>
    <lineage>
        <taxon>Eukaryota</taxon>
        <taxon>Metazoa</taxon>
        <taxon>Spiralia</taxon>
        <taxon>Gnathifera</taxon>
        <taxon>Rotifera</taxon>
        <taxon>Eurotatoria</taxon>
        <taxon>Bdelloidea</taxon>
        <taxon>Philodinida</taxon>
        <taxon>Philodinidae</taxon>
        <taxon>Didymodactylos</taxon>
    </lineage>
</organism>
<dbReference type="AlphaFoldDB" id="A0A814AJ46"/>
<proteinExistence type="inferred from homology"/>
<sequence>MPNQNASPEEWNLFWKLLHNYYAIIARPRFGKRTVKNDAVPLKSISLLPDQLPSPDQLLSIINQYTDTNQSKRNSSHAFNHIDYNGNGRIDLNELYQFLYPELLSTDR</sequence>
<dbReference type="SUPFAM" id="SSF47473">
    <property type="entry name" value="EF-hand"/>
    <property type="match status" value="1"/>
</dbReference>
<dbReference type="PROSITE" id="PS50276">
    <property type="entry name" value="PANCREATIC_HORMONE_2"/>
    <property type="match status" value="1"/>
</dbReference>
<accession>A0A814AJ46</accession>
<evidence type="ECO:0000313" key="10">
    <source>
        <dbReference type="Proteomes" id="UP000663829"/>
    </source>
</evidence>